<reference evidence="8" key="1">
    <citation type="submission" date="2016-10" db="EMBL/GenBank/DDBJ databases">
        <authorList>
            <person name="Varghese N."/>
            <person name="Submissions S."/>
        </authorList>
    </citation>
    <scope>NUCLEOTIDE SEQUENCE [LARGE SCALE GENOMIC DNA]</scope>
    <source>
        <strain evidence="8">CGMCC 4.5579</strain>
    </source>
</reference>
<protein>
    <submittedName>
        <fullName evidence="7">Threonine/homoserine/homoserine lactone efflux protein</fullName>
    </submittedName>
</protein>
<dbReference type="Proteomes" id="UP000198727">
    <property type="component" value="Unassembled WGS sequence"/>
</dbReference>
<dbReference type="STRING" id="587909.SAMN05421810_103154"/>
<gene>
    <name evidence="7" type="ORF">SAMN05421810_103154</name>
</gene>
<proteinExistence type="predicted"/>
<evidence type="ECO:0000313" key="8">
    <source>
        <dbReference type="Proteomes" id="UP000198727"/>
    </source>
</evidence>
<keyword evidence="3 6" id="KW-0812">Transmembrane</keyword>
<feature type="transmembrane region" description="Helical" evidence="6">
    <location>
        <begin position="14"/>
        <end position="40"/>
    </location>
</feature>
<dbReference type="InterPro" id="IPR001123">
    <property type="entry name" value="LeuE-type"/>
</dbReference>
<keyword evidence="4 6" id="KW-1133">Transmembrane helix</keyword>
<feature type="transmembrane region" description="Helical" evidence="6">
    <location>
        <begin position="127"/>
        <end position="147"/>
    </location>
</feature>
<dbReference type="PROSITE" id="PS51257">
    <property type="entry name" value="PROKAR_LIPOPROTEIN"/>
    <property type="match status" value="1"/>
</dbReference>
<keyword evidence="8" id="KW-1185">Reference proteome</keyword>
<evidence type="ECO:0000256" key="5">
    <source>
        <dbReference type="ARBA" id="ARBA00023136"/>
    </source>
</evidence>
<evidence type="ECO:0000256" key="2">
    <source>
        <dbReference type="ARBA" id="ARBA00022475"/>
    </source>
</evidence>
<evidence type="ECO:0000256" key="6">
    <source>
        <dbReference type="SAM" id="Phobius"/>
    </source>
</evidence>
<keyword evidence="5 6" id="KW-0472">Membrane</keyword>
<comment type="subcellular location">
    <subcellularLocation>
        <location evidence="1">Cell membrane</location>
        <topology evidence="1">Multi-pass membrane protein</topology>
    </subcellularLocation>
</comment>
<dbReference type="GO" id="GO:0005886">
    <property type="term" value="C:plasma membrane"/>
    <property type="evidence" value="ECO:0007669"/>
    <property type="project" value="UniProtKB-SubCell"/>
</dbReference>
<dbReference type="EMBL" id="FOWW01000003">
    <property type="protein sequence ID" value="SFP70705.1"/>
    <property type="molecule type" value="Genomic_DNA"/>
</dbReference>
<accession>A0A1I5SIZ8</accession>
<dbReference type="PANTHER" id="PTHR30086">
    <property type="entry name" value="ARGININE EXPORTER PROTEIN ARGO"/>
    <property type="match status" value="1"/>
</dbReference>
<evidence type="ECO:0000256" key="4">
    <source>
        <dbReference type="ARBA" id="ARBA00022989"/>
    </source>
</evidence>
<dbReference type="Pfam" id="PF01810">
    <property type="entry name" value="LysE"/>
    <property type="match status" value="1"/>
</dbReference>
<keyword evidence="2" id="KW-1003">Cell membrane</keyword>
<dbReference type="PANTHER" id="PTHR30086:SF20">
    <property type="entry name" value="ARGININE EXPORTER PROTEIN ARGO-RELATED"/>
    <property type="match status" value="1"/>
</dbReference>
<organism evidence="7 8">
    <name type="scientific">Amycolatopsis arida</name>
    <dbReference type="NCBI Taxonomy" id="587909"/>
    <lineage>
        <taxon>Bacteria</taxon>
        <taxon>Bacillati</taxon>
        <taxon>Actinomycetota</taxon>
        <taxon>Actinomycetes</taxon>
        <taxon>Pseudonocardiales</taxon>
        <taxon>Pseudonocardiaceae</taxon>
        <taxon>Amycolatopsis</taxon>
    </lineage>
</organism>
<evidence type="ECO:0000256" key="1">
    <source>
        <dbReference type="ARBA" id="ARBA00004651"/>
    </source>
</evidence>
<evidence type="ECO:0000256" key="3">
    <source>
        <dbReference type="ARBA" id="ARBA00022692"/>
    </source>
</evidence>
<dbReference type="PIRSF" id="PIRSF006324">
    <property type="entry name" value="LeuE"/>
    <property type="match status" value="1"/>
</dbReference>
<name>A0A1I5SIZ8_9PSEU</name>
<evidence type="ECO:0000313" key="7">
    <source>
        <dbReference type="EMBL" id="SFP70705.1"/>
    </source>
</evidence>
<dbReference type="GO" id="GO:0015171">
    <property type="term" value="F:amino acid transmembrane transporter activity"/>
    <property type="evidence" value="ECO:0007669"/>
    <property type="project" value="TreeGrafter"/>
</dbReference>
<feature type="transmembrane region" description="Helical" evidence="6">
    <location>
        <begin position="46"/>
        <end position="68"/>
    </location>
</feature>
<sequence length="188" mass="20274">MIVLRQALFGGRRVGLAAVLGITLGCLVWGTASLAGLAALLTASELAYHVVRIAGAVYLVWLGASALWRTLPRNRPTEPAELVAPEGRAGWWPAWRAGLVTNLLNPKVGVFYMSLLPQFLPAGPGSAAWGALLVAIHLAAGLLWLPVIVWAAQRARRLLLRERVRRWLDRITATVLIGLGVRLAAEAR</sequence>
<dbReference type="AlphaFoldDB" id="A0A1I5SIZ8"/>